<keyword evidence="3" id="KW-0808">Transferase</keyword>
<protein>
    <submittedName>
        <fullName evidence="3">Diacylglycerol kinase catalytic domain protein</fullName>
    </submittedName>
</protein>
<feature type="region of interest" description="Disordered" evidence="1">
    <location>
        <begin position="204"/>
        <end position="224"/>
    </location>
</feature>
<feature type="compositionally biased region" description="Low complexity" evidence="1">
    <location>
        <begin position="204"/>
        <end position="218"/>
    </location>
</feature>
<organism evidence="3">
    <name type="scientific">Mycobacterium xenopi 4042</name>
    <dbReference type="NCBI Taxonomy" id="1299334"/>
    <lineage>
        <taxon>Bacteria</taxon>
        <taxon>Bacillati</taxon>
        <taxon>Actinomycetota</taxon>
        <taxon>Actinomycetes</taxon>
        <taxon>Mycobacteriales</taxon>
        <taxon>Mycobacteriaceae</taxon>
        <taxon>Mycobacterium</taxon>
    </lineage>
</organism>
<feature type="region of interest" description="Disordered" evidence="1">
    <location>
        <begin position="267"/>
        <end position="297"/>
    </location>
</feature>
<evidence type="ECO:0000259" key="2">
    <source>
        <dbReference type="Pfam" id="PF00781"/>
    </source>
</evidence>
<dbReference type="InterPro" id="IPR017438">
    <property type="entry name" value="ATP-NAD_kinase_N"/>
</dbReference>
<dbReference type="SUPFAM" id="SSF111331">
    <property type="entry name" value="NAD kinase/diacylglycerol kinase-like"/>
    <property type="match status" value="1"/>
</dbReference>
<feature type="region of interest" description="Disordered" evidence="1">
    <location>
        <begin position="240"/>
        <end position="259"/>
    </location>
</feature>
<sequence length="297" mass="31767">MYLGIVVNPKARKNLAAPGDRSAALRRIVGAWGEVHETASVEDLRNTVQQLCPRVTHLVGDGGDGSLHWLINEVRQCDADPQHWPTFVPTNHGSVNAVARKARVRGKADAIVRALVVAAESDRPPPEVCLDMLELDGETADGAPFHRLCFGLAAGGVGNRFYDKYYANPDHGRAAVARVIGRMFGDYITSKVAPGDCIGVTGPRTCSPRRTPASSSTARRSRRGRIGCCTPARSTCASAARSGCSPRHANPGAAISSRRIEAIVNRRAASRGTHPRHGSRPAGPRCQRPGNDHRGRG</sequence>
<dbReference type="PATRIC" id="fig|1299334.3.peg.3207"/>
<reference evidence="3" key="1">
    <citation type="submission" date="2014-01" db="EMBL/GenBank/DDBJ databases">
        <authorList>
            <person name="Brown-Elliot B."/>
            <person name="Wallace R."/>
            <person name="Lenaerts A."/>
            <person name="Ordway D."/>
            <person name="DeGroote M.A."/>
            <person name="Parker T."/>
            <person name="Sizemore C."/>
            <person name="Tallon L.J."/>
            <person name="Sadzewicz L.K."/>
            <person name="Sengamalay N."/>
            <person name="Fraser C.M."/>
            <person name="Hine E."/>
            <person name="Shefchek K.A."/>
            <person name="Das S.P."/>
            <person name="Tettelin H."/>
        </authorList>
    </citation>
    <scope>NUCLEOTIDE SEQUENCE [LARGE SCALE GENOMIC DNA]</scope>
    <source>
        <strain evidence="3">4042</strain>
    </source>
</reference>
<comment type="caution">
    <text evidence="3">The sequence shown here is derived from an EMBL/GenBank/DDBJ whole genome shotgun (WGS) entry which is preliminary data.</text>
</comment>
<feature type="domain" description="DAGKc" evidence="2">
    <location>
        <begin position="5"/>
        <end position="116"/>
    </location>
</feature>
<gene>
    <name evidence="3" type="ORF">I553_1397</name>
</gene>
<dbReference type="EMBL" id="JAOB01000032">
    <property type="protein sequence ID" value="EUA54739.1"/>
    <property type="molecule type" value="Genomic_DNA"/>
</dbReference>
<keyword evidence="3" id="KW-0418">Kinase</keyword>
<evidence type="ECO:0000256" key="1">
    <source>
        <dbReference type="SAM" id="MobiDB-lite"/>
    </source>
</evidence>
<accession>X8CF67</accession>
<dbReference type="InterPro" id="IPR016064">
    <property type="entry name" value="NAD/diacylglycerol_kinase_sf"/>
</dbReference>
<dbReference type="Gene3D" id="3.40.50.10330">
    <property type="entry name" value="Probable inorganic polyphosphate/atp-NAD kinase, domain 1"/>
    <property type="match status" value="1"/>
</dbReference>
<dbReference type="GO" id="GO:0016301">
    <property type="term" value="F:kinase activity"/>
    <property type="evidence" value="ECO:0007669"/>
    <property type="project" value="UniProtKB-KW"/>
</dbReference>
<dbReference type="InterPro" id="IPR001206">
    <property type="entry name" value="Diacylglycerol_kinase_cat_dom"/>
</dbReference>
<dbReference type="Pfam" id="PF00781">
    <property type="entry name" value="DAGK_cat"/>
    <property type="match status" value="1"/>
</dbReference>
<name>X8CF67_MYCXE</name>
<proteinExistence type="predicted"/>
<evidence type="ECO:0000313" key="3">
    <source>
        <dbReference type="EMBL" id="EUA54739.1"/>
    </source>
</evidence>
<dbReference type="AlphaFoldDB" id="X8CF67"/>